<evidence type="ECO:0000256" key="1">
    <source>
        <dbReference type="SAM" id="Phobius"/>
    </source>
</evidence>
<reference evidence="2 3" key="1">
    <citation type="submission" date="2016-11" db="EMBL/GenBank/DDBJ databases">
        <authorList>
            <person name="Jaros S."/>
            <person name="Januszkiewicz K."/>
            <person name="Wedrychowicz H."/>
        </authorList>
    </citation>
    <scope>NUCLEOTIDE SEQUENCE [LARGE SCALE GENOMIC DNA]</scope>
    <source>
        <strain evidence="2 3">DSM 9705</strain>
    </source>
</reference>
<dbReference type="AlphaFoldDB" id="A0A1M5SMB2"/>
<organism evidence="2 3">
    <name type="scientific">Desulfofustis glycolicus DSM 9705</name>
    <dbReference type="NCBI Taxonomy" id="1121409"/>
    <lineage>
        <taxon>Bacteria</taxon>
        <taxon>Pseudomonadati</taxon>
        <taxon>Thermodesulfobacteriota</taxon>
        <taxon>Desulfobulbia</taxon>
        <taxon>Desulfobulbales</taxon>
        <taxon>Desulfocapsaceae</taxon>
        <taxon>Desulfofustis</taxon>
    </lineage>
</organism>
<dbReference type="RefSeq" id="WP_073373135.1">
    <property type="nucleotide sequence ID" value="NZ_FQXS01000001.1"/>
</dbReference>
<feature type="transmembrane region" description="Helical" evidence="1">
    <location>
        <begin position="107"/>
        <end position="124"/>
    </location>
</feature>
<protein>
    <submittedName>
        <fullName evidence="2">Uncharacterized protein</fullName>
    </submittedName>
</protein>
<keyword evidence="3" id="KW-1185">Reference proteome</keyword>
<proteinExistence type="predicted"/>
<dbReference type="OrthoDB" id="5402313at2"/>
<dbReference type="Proteomes" id="UP000184139">
    <property type="component" value="Unassembled WGS sequence"/>
</dbReference>
<keyword evidence="1" id="KW-0812">Transmembrane</keyword>
<evidence type="ECO:0000313" key="2">
    <source>
        <dbReference type="EMBL" id="SHH39063.1"/>
    </source>
</evidence>
<dbReference type="EMBL" id="FQXS01000001">
    <property type="protein sequence ID" value="SHH39063.1"/>
    <property type="molecule type" value="Genomic_DNA"/>
</dbReference>
<accession>A0A1M5SMB2</accession>
<gene>
    <name evidence="2" type="ORF">SAMN02745124_00405</name>
</gene>
<evidence type="ECO:0000313" key="3">
    <source>
        <dbReference type="Proteomes" id="UP000184139"/>
    </source>
</evidence>
<keyword evidence="1" id="KW-1133">Transmembrane helix</keyword>
<sequence>MVAGKQQGAGSASACGRIGDRPYWVLLGSVAIRAVHQVGGGVVLASFLLSWPAGPPAFYFWLAVLSGVLLTGTESLRHRQWYRELAGVSTLVKLLLLGAAYHRLLPAVPAVCAAFLLAAVAAHLPRELRHRLLY</sequence>
<keyword evidence="1" id="KW-0472">Membrane</keyword>
<name>A0A1M5SMB2_9BACT</name>